<accession>A0A397RZW2</accession>
<organism evidence="2 3">
    <name type="scientific">Glomus cerebriforme</name>
    <dbReference type="NCBI Taxonomy" id="658196"/>
    <lineage>
        <taxon>Eukaryota</taxon>
        <taxon>Fungi</taxon>
        <taxon>Fungi incertae sedis</taxon>
        <taxon>Mucoromycota</taxon>
        <taxon>Glomeromycotina</taxon>
        <taxon>Glomeromycetes</taxon>
        <taxon>Glomerales</taxon>
        <taxon>Glomeraceae</taxon>
        <taxon>Glomus</taxon>
    </lineage>
</organism>
<comment type="caution">
    <text evidence="2">The sequence shown here is derived from an EMBL/GenBank/DDBJ whole genome shotgun (WGS) entry which is preliminary data.</text>
</comment>
<reference evidence="2 3" key="1">
    <citation type="submission" date="2018-06" db="EMBL/GenBank/DDBJ databases">
        <title>Comparative genomics reveals the genomic features of Rhizophagus irregularis, R. cerebriforme, R. diaphanum and Gigaspora rosea, and their symbiotic lifestyle signature.</title>
        <authorList>
            <person name="Morin E."/>
            <person name="San Clemente H."/>
            <person name="Chen E.C.H."/>
            <person name="De La Providencia I."/>
            <person name="Hainaut M."/>
            <person name="Kuo A."/>
            <person name="Kohler A."/>
            <person name="Murat C."/>
            <person name="Tang N."/>
            <person name="Roy S."/>
            <person name="Loubradou J."/>
            <person name="Henrissat B."/>
            <person name="Grigoriev I.V."/>
            <person name="Corradi N."/>
            <person name="Roux C."/>
            <person name="Martin F.M."/>
        </authorList>
    </citation>
    <scope>NUCLEOTIDE SEQUENCE [LARGE SCALE GENOMIC DNA]</scope>
    <source>
        <strain evidence="2 3">DAOM 227022</strain>
    </source>
</reference>
<gene>
    <name evidence="2" type="ORF">C1645_794701</name>
</gene>
<protein>
    <submittedName>
        <fullName evidence="2">Uncharacterized protein</fullName>
    </submittedName>
</protein>
<dbReference type="OrthoDB" id="2421414at2759"/>
<evidence type="ECO:0000256" key="1">
    <source>
        <dbReference type="SAM" id="Coils"/>
    </source>
</evidence>
<feature type="non-terminal residue" evidence="2">
    <location>
        <position position="197"/>
    </location>
</feature>
<evidence type="ECO:0000313" key="3">
    <source>
        <dbReference type="Proteomes" id="UP000265703"/>
    </source>
</evidence>
<keyword evidence="1" id="KW-0175">Coiled coil</keyword>
<dbReference type="Proteomes" id="UP000265703">
    <property type="component" value="Unassembled WGS sequence"/>
</dbReference>
<dbReference type="AlphaFoldDB" id="A0A397RZW2"/>
<keyword evidence="3" id="KW-1185">Reference proteome</keyword>
<sequence length="197" mass="23044">MILEAIFQSAENLYKYADYDENFTDGHLESSIIYYNYYLVKYTNLLTTNREGKDSITAIAPIKIRQQVYASLGSRGFATSNHPQMKKLVSEILGEMEKYREVVDEEKKKELNSEAEKIIRTGMQLWFCLKAQEPVPKIQWFKSGDRIETHLMMGSWESENIKEMELDFTFFPLITTTEHDKQVFNKAQVFVRPKQTG</sequence>
<evidence type="ECO:0000313" key="2">
    <source>
        <dbReference type="EMBL" id="RIA79238.1"/>
    </source>
</evidence>
<name>A0A397RZW2_9GLOM</name>
<proteinExistence type="predicted"/>
<dbReference type="EMBL" id="QKYT01001438">
    <property type="protein sequence ID" value="RIA79238.1"/>
    <property type="molecule type" value="Genomic_DNA"/>
</dbReference>
<feature type="coiled-coil region" evidence="1">
    <location>
        <begin position="89"/>
        <end position="116"/>
    </location>
</feature>